<protein>
    <submittedName>
        <fullName evidence="1">Uncharacterized protein</fullName>
    </submittedName>
</protein>
<keyword evidence="2" id="KW-1185">Reference proteome</keyword>
<comment type="caution">
    <text evidence="1">The sequence shown here is derived from an EMBL/GenBank/DDBJ whole genome shotgun (WGS) entry which is preliminary data.</text>
</comment>
<evidence type="ECO:0000313" key="1">
    <source>
        <dbReference type="EMBL" id="KAJ8004953.1"/>
    </source>
</evidence>
<accession>A0ACC2GMW0</accession>
<proteinExistence type="predicted"/>
<dbReference type="Proteomes" id="UP001157502">
    <property type="component" value="Chromosome 11"/>
</dbReference>
<dbReference type="EMBL" id="CM055738">
    <property type="protein sequence ID" value="KAJ8004953.1"/>
    <property type="molecule type" value="Genomic_DNA"/>
</dbReference>
<evidence type="ECO:0000313" key="2">
    <source>
        <dbReference type="Proteomes" id="UP001157502"/>
    </source>
</evidence>
<reference evidence="1" key="1">
    <citation type="submission" date="2021-05" db="EMBL/GenBank/DDBJ databases">
        <authorList>
            <person name="Pan Q."/>
            <person name="Jouanno E."/>
            <person name="Zahm M."/>
            <person name="Klopp C."/>
            <person name="Cabau C."/>
            <person name="Louis A."/>
            <person name="Berthelot C."/>
            <person name="Parey E."/>
            <person name="Roest Crollius H."/>
            <person name="Montfort J."/>
            <person name="Robinson-Rechavi M."/>
            <person name="Bouchez O."/>
            <person name="Lampietro C."/>
            <person name="Lopez Roques C."/>
            <person name="Donnadieu C."/>
            <person name="Postlethwait J."/>
            <person name="Bobe J."/>
            <person name="Dillon D."/>
            <person name="Chandos A."/>
            <person name="von Hippel F."/>
            <person name="Guiguen Y."/>
        </authorList>
    </citation>
    <scope>NUCLEOTIDE SEQUENCE</scope>
    <source>
        <strain evidence="1">YG-Jan2019</strain>
    </source>
</reference>
<organism evidence="1 2">
    <name type="scientific">Dallia pectoralis</name>
    <name type="common">Alaska blackfish</name>
    <dbReference type="NCBI Taxonomy" id="75939"/>
    <lineage>
        <taxon>Eukaryota</taxon>
        <taxon>Metazoa</taxon>
        <taxon>Chordata</taxon>
        <taxon>Craniata</taxon>
        <taxon>Vertebrata</taxon>
        <taxon>Euteleostomi</taxon>
        <taxon>Actinopterygii</taxon>
        <taxon>Neopterygii</taxon>
        <taxon>Teleostei</taxon>
        <taxon>Protacanthopterygii</taxon>
        <taxon>Esociformes</taxon>
        <taxon>Umbridae</taxon>
        <taxon>Dallia</taxon>
    </lineage>
</organism>
<sequence length="321" mass="35946">MNISVILLILSGTICTVAQDHEVLAALMCFDHPEILVTVDGDAFLYTDFKKDRPEILSPFTPTHLKLPYSDLVQAGYTQLIKMWCEERNTWGEMAEPSIPEVKDAPESTIYTKDEAELGIKNTLICFVNNFFPPAIKVNWTKNGMDVTEETTLSMFIPNEDGTFHQFSTLSFIPLEGDVYTCTVEHTALEEPKTSCGVVVCGQENYNHLSLNLSGHLIHSLEDYFVPTPLECKCWNCSSSDAYVSTHFITMPRVLMLHVKRFWAVDWKLKKLDGSMSIPKELTLQGFCGDTVQPGARGNTPGTDNVDITPVVSETPDRQPL</sequence>
<name>A0ACC2GMW0_DALPE</name>
<gene>
    <name evidence="1" type="ORF">DPEC_G00141630</name>
</gene>